<dbReference type="Gene3D" id="1.10.287.130">
    <property type="match status" value="1"/>
</dbReference>
<dbReference type="SUPFAM" id="SSF55874">
    <property type="entry name" value="ATPase domain of HSP90 chaperone/DNA topoisomerase II/histidine kinase"/>
    <property type="match status" value="1"/>
</dbReference>
<dbReference type="InterPro" id="IPR050351">
    <property type="entry name" value="BphY/WalK/GraS-like"/>
</dbReference>
<keyword evidence="17" id="KW-1185">Reference proteome</keyword>
<dbReference type="InterPro" id="IPR003661">
    <property type="entry name" value="HisK_dim/P_dom"/>
</dbReference>
<feature type="transmembrane region" description="Helical" evidence="14">
    <location>
        <begin position="12"/>
        <end position="29"/>
    </location>
</feature>
<dbReference type="EMBL" id="JBHSNQ010000074">
    <property type="protein sequence ID" value="MFC5541809.1"/>
    <property type="molecule type" value="Genomic_DNA"/>
</dbReference>
<comment type="catalytic activity">
    <reaction evidence="1">
        <text>ATP + protein L-histidine = ADP + protein N-phospho-L-histidine.</text>
        <dbReference type="EC" id="2.7.13.3"/>
    </reaction>
</comment>
<gene>
    <name evidence="16" type="ORF">ACFPOH_08545</name>
</gene>
<keyword evidence="4" id="KW-1003">Cell membrane</keyword>
<keyword evidence="9 16" id="KW-0418">Kinase</keyword>
<evidence type="ECO:0000256" key="5">
    <source>
        <dbReference type="ARBA" id="ARBA00022553"/>
    </source>
</evidence>
<evidence type="ECO:0000256" key="14">
    <source>
        <dbReference type="SAM" id="Phobius"/>
    </source>
</evidence>
<evidence type="ECO:0000256" key="10">
    <source>
        <dbReference type="ARBA" id="ARBA00022840"/>
    </source>
</evidence>
<evidence type="ECO:0000256" key="12">
    <source>
        <dbReference type="ARBA" id="ARBA00023012"/>
    </source>
</evidence>
<evidence type="ECO:0000256" key="8">
    <source>
        <dbReference type="ARBA" id="ARBA00022741"/>
    </source>
</evidence>
<dbReference type="InterPro" id="IPR004358">
    <property type="entry name" value="Sig_transdc_His_kin-like_C"/>
</dbReference>
<proteinExistence type="predicted"/>
<dbReference type="Pfam" id="PF02518">
    <property type="entry name" value="HATPase_c"/>
    <property type="match status" value="1"/>
</dbReference>
<dbReference type="InterPro" id="IPR003594">
    <property type="entry name" value="HATPase_dom"/>
</dbReference>
<evidence type="ECO:0000256" key="3">
    <source>
        <dbReference type="ARBA" id="ARBA00012438"/>
    </source>
</evidence>
<dbReference type="Proteomes" id="UP001595978">
    <property type="component" value="Unassembled WGS sequence"/>
</dbReference>
<evidence type="ECO:0000259" key="15">
    <source>
        <dbReference type="PROSITE" id="PS50109"/>
    </source>
</evidence>
<evidence type="ECO:0000256" key="9">
    <source>
        <dbReference type="ARBA" id="ARBA00022777"/>
    </source>
</evidence>
<evidence type="ECO:0000256" key="4">
    <source>
        <dbReference type="ARBA" id="ARBA00022475"/>
    </source>
</evidence>
<feature type="domain" description="Histidine kinase" evidence="15">
    <location>
        <begin position="122"/>
        <end position="325"/>
    </location>
</feature>
<comment type="caution">
    <text evidence="16">The sequence shown here is derived from an EMBL/GenBank/DDBJ whole genome shotgun (WGS) entry which is preliminary data.</text>
</comment>
<dbReference type="PANTHER" id="PTHR45453:SF2">
    <property type="entry name" value="HISTIDINE KINASE"/>
    <property type="match status" value="1"/>
</dbReference>
<evidence type="ECO:0000256" key="13">
    <source>
        <dbReference type="ARBA" id="ARBA00023136"/>
    </source>
</evidence>
<comment type="subcellular location">
    <subcellularLocation>
        <location evidence="2">Cell membrane</location>
        <topology evidence="2">Multi-pass membrane protein</topology>
    </subcellularLocation>
</comment>
<keyword evidence="8" id="KW-0547">Nucleotide-binding</keyword>
<dbReference type="InterPro" id="IPR005467">
    <property type="entry name" value="His_kinase_dom"/>
</dbReference>
<keyword evidence="10" id="KW-0067">ATP-binding</keyword>
<dbReference type="CDD" id="cd00082">
    <property type="entry name" value="HisKA"/>
    <property type="match status" value="1"/>
</dbReference>
<sequence>MGLKLFLKENIFFIIFQLLVDLFILSLYWLDGFRNLDTAVYSIVISMVLIVSFLAVRYTLRRNFLNKISNLPVSMDDALQKNAKTAEHLQTEAYLQELYRHYQHEVQNLYAKQNRQEKFLNQWIHQMKTPISVIELLLQEEEIDKSSIQEEVDRLKRGIEMVLMSARIEKFEEDMQIEQVNLKEIVTATINDNKRLFITNHVFPMIDIDENITVATDSKWLKFMLGQFITNAVKYTFEPNKKVKIYVEKDGTKTVLCVQDEGIGIPKSDLSRVTKPFFTGENGRRTGESTGMGLFLAKEICGKLGHELVIESEVGKGTIVKVVFS</sequence>
<reference evidence="17" key="1">
    <citation type="journal article" date="2019" name="Int. J. Syst. Evol. Microbiol.">
        <title>The Global Catalogue of Microorganisms (GCM) 10K type strain sequencing project: providing services to taxonomists for standard genome sequencing and annotation.</title>
        <authorList>
            <consortium name="The Broad Institute Genomics Platform"/>
            <consortium name="The Broad Institute Genome Sequencing Center for Infectious Disease"/>
            <person name="Wu L."/>
            <person name="Ma J."/>
        </authorList>
    </citation>
    <scope>NUCLEOTIDE SEQUENCE [LARGE SCALE GENOMIC DNA]</scope>
    <source>
        <strain evidence="17">CCUG 56331</strain>
    </source>
</reference>
<name>A0ABW0RC56_9BACL</name>
<dbReference type="PRINTS" id="PR00344">
    <property type="entry name" value="BCTRLSENSOR"/>
</dbReference>
<evidence type="ECO:0000256" key="7">
    <source>
        <dbReference type="ARBA" id="ARBA00022692"/>
    </source>
</evidence>
<protein>
    <recommendedName>
        <fullName evidence="3">histidine kinase</fullName>
        <ecNumber evidence="3">2.7.13.3</ecNumber>
    </recommendedName>
</protein>
<dbReference type="Gene3D" id="3.30.565.10">
    <property type="entry name" value="Histidine kinase-like ATPase, C-terminal domain"/>
    <property type="match status" value="1"/>
</dbReference>
<dbReference type="InterPro" id="IPR036890">
    <property type="entry name" value="HATPase_C_sf"/>
</dbReference>
<dbReference type="PROSITE" id="PS50109">
    <property type="entry name" value="HIS_KIN"/>
    <property type="match status" value="1"/>
</dbReference>
<evidence type="ECO:0000256" key="11">
    <source>
        <dbReference type="ARBA" id="ARBA00022989"/>
    </source>
</evidence>
<keyword evidence="12" id="KW-0902">Two-component regulatory system</keyword>
<keyword evidence="7 14" id="KW-0812">Transmembrane</keyword>
<evidence type="ECO:0000313" key="16">
    <source>
        <dbReference type="EMBL" id="MFC5541809.1"/>
    </source>
</evidence>
<keyword evidence="6" id="KW-0808">Transferase</keyword>
<dbReference type="EC" id="2.7.13.3" evidence="3"/>
<evidence type="ECO:0000313" key="17">
    <source>
        <dbReference type="Proteomes" id="UP001595978"/>
    </source>
</evidence>
<evidence type="ECO:0000256" key="1">
    <source>
        <dbReference type="ARBA" id="ARBA00000085"/>
    </source>
</evidence>
<dbReference type="SMART" id="SM00387">
    <property type="entry name" value="HATPase_c"/>
    <property type="match status" value="1"/>
</dbReference>
<evidence type="ECO:0000256" key="2">
    <source>
        <dbReference type="ARBA" id="ARBA00004651"/>
    </source>
</evidence>
<accession>A0ABW0RC56</accession>
<keyword evidence="11 14" id="KW-1133">Transmembrane helix</keyword>
<organism evidence="16 17">
    <name type="scientific">Ureibacillus suwonensis</name>
    <dbReference type="NCBI Taxonomy" id="313007"/>
    <lineage>
        <taxon>Bacteria</taxon>
        <taxon>Bacillati</taxon>
        <taxon>Bacillota</taxon>
        <taxon>Bacilli</taxon>
        <taxon>Bacillales</taxon>
        <taxon>Caryophanaceae</taxon>
        <taxon>Ureibacillus</taxon>
    </lineage>
</organism>
<keyword evidence="13 14" id="KW-0472">Membrane</keyword>
<dbReference type="GO" id="GO:0016301">
    <property type="term" value="F:kinase activity"/>
    <property type="evidence" value="ECO:0007669"/>
    <property type="project" value="UniProtKB-KW"/>
</dbReference>
<evidence type="ECO:0000256" key="6">
    <source>
        <dbReference type="ARBA" id="ARBA00022679"/>
    </source>
</evidence>
<dbReference type="PANTHER" id="PTHR45453">
    <property type="entry name" value="PHOSPHATE REGULON SENSOR PROTEIN PHOR"/>
    <property type="match status" value="1"/>
</dbReference>
<keyword evidence="5" id="KW-0597">Phosphoprotein</keyword>
<dbReference type="RefSeq" id="WP_390309408.1">
    <property type="nucleotide sequence ID" value="NZ_JBHSNQ010000074.1"/>
</dbReference>
<feature type="transmembrane region" description="Helical" evidence="14">
    <location>
        <begin position="41"/>
        <end position="60"/>
    </location>
</feature>